<evidence type="ECO:0000256" key="9">
    <source>
        <dbReference type="ARBA" id="ARBA00022840"/>
    </source>
</evidence>
<dbReference type="GO" id="GO:0046872">
    <property type="term" value="F:metal ion binding"/>
    <property type="evidence" value="ECO:0007669"/>
    <property type="project" value="UniProtKB-KW"/>
</dbReference>
<evidence type="ECO:0000256" key="15">
    <source>
        <dbReference type="PIRSR" id="PIRSR600829-1"/>
    </source>
</evidence>
<evidence type="ECO:0000256" key="13">
    <source>
        <dbReference type="ARBA" id="ARBA00023209"/>
    </source>
</evidence>
<evidence type="ECO:0000256" key="11">
    <source>
        <dbReference type="ARBA" id="ARBA00023098"/>
    </source>
</evidence>
<keyword evidence="11" id="KW-0443">Lipid metabolism</keyword>
<protein>
    <recommendedName>
        <fullName evidence="22">Diacylglycerol kinase</fullName>
    </recommendedName>
</protein>
<evidence type="ECO:0000256" key="4">
    <source>
        <dbReference type="ARBA" id="ARBA00022516"/>
    </source>
</evidence>
<comment type="similarity">
    <text evidence="2">Belongs to the bacterial diacylglycerol kinase family.</text>
</comment>
<feature type="binding site" evidence="17">
    <location>
        <begin position="89"/>
        <end position="91"/>
    </location>
    <ligand>
        <name>ATP</name>
        <dbReference type="ChEBI" id="CHEBI:30616"/>
    </ligand>
</feature>
<keyword evidence="3" id="KW-1003">Cell membrane</keyword>
<keyword evidence="13" id="KW-0594">Phospholipid biosynthesis</keyword>
<reference evidence="20 21" key="1">
    <citation type="journal article" date="2015" name="Nature">
        <title>rRNA introns, odd ribosomes, and small enigmatic genomes across a large radiation of phyla.</title>
        <authorList>
            <person name="Brown C.T."/>
            <person name="Hug L.A."/>
            <person name="Thomas B.C."/>
            <person name="Sharon I."/>
            <person name="Castelle C.J."/>
            <person name="Singh A."/>
            <person name="Wilkins M.J."/>
            <person name="Williams K.H."/>
            <person name="Banfield J.F."/>
        </authorList>
    </citation>
    <scope>NUCLEOTIDE SEQUENCE [LARGE SCALE GENOMIC DNA]</scope>
</reference>
<keyword evidence="6 19" id="KW-0812">Transmembrane</keyword>
<dbReference type="AlphaFoldDB" id="A0A0G0TPM2"/>
<dbReference type="GO" id="GO:0005886">
    <property type="term" value="C:plasma membrane"/>
    <property type="evidence" value="ECO:0007669"/>
    <property type="project" value="UniProtKB-SubCell"/>
</dbReference>
<dbReference type="EMBL" id="LBZW01000021">
    <property type="protein sequence ID" value="KKR78944.1"/>
    <property type="molecule type" value="Genomic_DNA"/>
</dbReference>
<dbReference type="CDD" id="cd14265">
    <property type="entry name" value="UDPK_IM_like"/>
    <property type="match status" value="1"/>
</dbReference>
<proteinExistence type="inferred from homology"/>
<gene>
    <name evidence="20" type="ORF">UU24_C0021G0013</name>
</gene>
<comment type="cofactor">
    <cofactor evidence="18">
        <name>Mg(2+)</name>
        <dbReference type="ChEBI" id="CHEBI:18420"/>
    </cofactor>
    <text evidence="18">Mn(2+), Zn(2+), Cd(2+) and Co(2+) support activity to lesser extents.</text>
</comment>
<dbReference type="Proteomes" id="UP000034749">
    <property type="component" value="Unassembled WGS sequence"/>
</dbReference>
<keyword evidence="14" id="KW-1208">Phospholipid metabolism</keyword>
<keyword evidence="18" id="KW-0479">Metal-binding</keyword>
<accession>A0A0G0TPM2</accession>
<keyword evidence="10 19" id="KW-1133">Transmembrane helix</keyword>
<feature type="binding site" evidence="18">
    <location>
        <position position="80"/>
    </location>
    <ligand>
        <name>a divalent metal cation</name>
        <dbReference type="ChEBI" id="CHEBI:60240"/>
    </ligand>
</feature>
<evidence type="ECO:0000256" key="16">
    <source>
        <dbReference type="PIRSR" id="PIRSR600829-2"/>
    </source>
</evidence>
<organism evidence="20 21">
    <name type="scientific">Candidatus Nomurabacteria bacterium GW2011_GWA2_40_9</name>
    <dbReference type="NCBI Taxonomy" id="1618734"/>
    <lineage>
        <taxon>Bacteria</taxon>
        <taxon>Candidatus Nomuraibacteriota</taxon>
    </lineage>
</organism>
<evidence type="ECO:0000256" key="7">
    <source>
        <dbReference type="ARBA" id="ARBA00022741"/>
    </source>
</evidence>
<evidence type="ECO:0008006" key="22">
    <source>
        <dbReference type="Google" id="ProtNLM"/>
    </source>
</evidence>
<evidence type="ECO:0000256" key="10">
    <source>
        <dbReference type="ARBA" id="ARBA00022989"/>
    </source>
</evidence>
<comment type="caution">
    <text evidence="20">The sequence shown here is derived from an EMBL/GenBank/DDBJ whole genome shotgun (WGS) entry which is preliminary data.</text>
</comment>
<evidence type="ECO:0000256" key="1">
    <source>
        <dbReference type="ARBA" id="ARBA00004651"/>
    </source>
</evidence>
<evidence type="ECO:0000256" key="17">
    <source>
        <dbReference type="PIRSR" id="PIRSR600829-3"/>
    </source>
</evidence>
<feature type="binding site" evidence="17">
    <location>
        <begin position="98"/>
        <end position="99"/>
    </location>
    <ligand>
        <name>ATP</name>
        <dbReference type="ChEBI" id="CHEBI:30616"/>
    </ligand>
</feature>
<keyword evidence="8" id="KW-0418">Kinase</keyword>
<keyword evidence="12 19" id="KW-0472">Membrane</keyword>
<evidence type="ECO:0000256" key="3">
    <source>
        <dbReference type="ARBA" id="ARBA00022475"/>
    </source>
</evidence>
<feature type="binding site" evidence="17">
    <location>
        <position position="80"/>
    </location>
    <ligand>
        <name>ATP</name>
        <dbReference type="ChEBI" id="CHEBI:30616"/>
    </ligand>
</feature>
<keyword evidence="9 17" id="KW-0067">ATP-binding</keyword>
<dbReference type="PANTHER" id="PTHR34299">
    <property type="entry name" value="DIACYLGLYCEROL KINASE"/>
    <property type="match status" value="1"/>
</dbReference>
<dbReference type="GO" id="GO:0005524">
    <property type="term" value="F:ATP binding"/>
    <property type="evidence" value="ECO:0007669"/>
    <property type="project" value="UniProtKB-KW"/>
</dbReference>
<keyword evidence="5" id="KW-0808">Transferase</keyword>
<dbReference type="GO" id="GO:0008654">
    <property type="term" value="P:phospholipid biosynthetic process"/>
    <property type="evidence" value="ECO:0007669"/>
    <property type="project" value="UniProtKB-KW"/>
</dbReference>
<name>A0A0G0TPM2_9BACT</name>
<evidence type="ECO:0000256" key="12">
    <source>
        <dbReference type="ARBA" id="ARBA00023136"/>
    </source>
</evidence>
<feature type="active site" description="Proton acceptor" evidence="15">
    <location>
        <position position="73"/>
    </location>
</feature>
<evidence type="ECO:0000256" key="2">
    <source>
        <dbReference type="ARBA" id="ARBA00005967"/>
    </source>
</evidence>
<feature type="transmembrane region" description="Helical" evidence="19">
    <location>
        <begin position="101"/>
        <end position="121"/>
    </location>
</feature>
<dbReference type="Gene3D" id="1.10.287.3610">
    <property type="match status" value="1"/>
</dbReference>
<evidence type="ECO:0000256" key="14">
    <source>
        <dbReference type="ARBA" id="ARBA00023264"/>
    </source>
</evidence>
<comment type="subcellular location">
    <subcellularLocation>
        <location evidence="1">Cell membrane</location>
        <topology evidence="1">Multi-pass membrane protein</topology>
    </subcellularLocation>
</comment>
<dbReference type="Pfam" id="PF01219">
    <property type="entry name" value="DAGK_prokar"/>
    <property type="match status" value="1"/>
</dbReference>
<sequence>MIKKTKDKFSLVARIKSATHAWRGIGILVKTTHNFWFQIFFALLAVYLGFILCISTTEWLFIVLTIGIVFVTEALNTAFEIDIDLTSPEYHPYARDTKDVAAGAVLISVFVAILVGLIIFLPKIFML</sequence>
<keyword evidence="18" id="KW-0460">Magnesium</keyword>
<keyword evidence="7 17" id="KW-0547">Nucleotide-binding</keyword>
<evidence type="ECO:0000313" key="21">
    <source>
        <dbReference type="Proteomes" id="UP000034749"/>
    </source>
</evidence>
<evidence type="ECO:0000313" key="20">
    <source>
        <dbReference type="EMBL" id="KKR78944.1"/>
    </source>
</evidence>
<dbReference type="PANTHER" id="PTHR34299:SF1">
    <property type="entry name" value="DIACYLGLYCEROL KINASE"/>
    <property type="match status" value="1"/>
</dbReference>
<evidence type="ECO:0000256" key="6">
    <source>
        <dbReference type="ARBA" id="ARBA00022692"/>
    </source>
</evidence>
<dbReference type="InterPro" id="IPR033717">
    <property type="entry name" value="UDPK"/>
</dbReference>
<keyword evidence="4" id="KW-0444">Lipid biosynthesis</keyword>
<evidence type="ECO:0000256" key="5">
    <source>
        <dbReference type="ARBA" id="ARBA00022679"/>
    </source>
</evidence>
<evidence type="ECO:0000256" key="8">
    <source>
        <dbReference type="ARBA" id="ARBA00022777"/>
    </source>
</evidence>
<evidence type="ECO:0000256" key="19">
    <source>
        <dbReference type="SAM" id="Phobius"/>
    </source>
</evidence>
<evidence type="ECO:0000256" key="18">
    <source>
        <dbReference type="PIRSR" id="PIRSR600829-4"/>
    </source>
</evidence>
<dbReference type="GO" id="GO:0016301">
    <property type="term" value="F:kinase activity"/>
    <property type="evidence" value="ECO:0007669"/>
    <property type="project" value="UniProtKB-KW"/>
</dbReference>
<feature type="transmembrane region" description="Helical" evidence="19">
    <location>
        <begin position="35"/>
        <end position="54"/>
    </location>
</feature>
<dbReference type="InterPro" id="IPR036945">
    <property type="entry name" value="DAGK_sf"/>
</dbReference>
<dbReference type="PATRIC" id="fig|1618734.3.peg.486"/>
<feature type="binding site" evidence="16">
    <location>
        <position position="73"/>
    </location>
    <ligand>
        <name>substrate</name>
    </ligand>
</feature>
<dbReference type="InterPro" id="IPR000829">
    <property type="entry name" value="DAGK"/>
</dbReference>